<evidence type="ECO:0000313" key="1">
    <source>
        <dbReference type="EMBL" id="WMD19454.1"/>
    </source>
</evidence>
<dbReference type="EMBL" id="CP132976">
    <property type="protein sequence ID" value="WMD19454.1"/>
    <property type="molecule type" value="Genomic_DNA"/>
</dbReference>
<organism evidence="1 2">
    <name type="scientific">Achromobacter seleniivolatilans</name>
    <dbReference type="NCBI Taxonomy" id="3047478"/>
    <lineage>
        <taxon>Bacteria</taxon>
        <taxon>Pseudomonadati</taxon>
        <taxon>Pseudomonadota</taxon>
        <taxon>Betaproteobacteria</taxon>
        <taxon>Burkholderiales</taxon>
        <taxon>Alcaligenaceae</taxon>
        <taxon>Achromobacter</taxon>
    </lineage>
</organism>
<accession>A0ABY9LXF9</accession>
<gene>
    <name evidence="1" type="ORF">RAS12_22960</name>
</gene>
<evidence type="ECO:0008006" key="3">
    <source>
        <dbReference type="Google" id="ProtNLM"/>
    </source>
</evidence>
<keyword evidence="2" id="KW-1185">Reference proteome</keyword>
<evidence type="ECO:0000313" key="2">
    <source>
        <dbReference type="Proteomes" id="UP001234798"/>
    </source>
</evidence>
<proteinExistence type="predicted"/>
<dbReference type="Proteomes" id="UP001234798">
    <property type="component" value="Chromosome"/>
</dbReference>
<name>A0ABY9LXF9_9BURK</name>
<reference evidence="1 2" key="1">
    <citation type="submission" date="2023-08" db="EMBL/GenBank/DDBJ databases">
        <title>Achromobacter seleniivolatilans sp. nov., isolated from seleniferous soil.</title>
        <authorList>
            <person name="Zhang S."/>
            <person name="Li K."/>
            <person name="Peng J."/>
            <person name="Zhao Q."/>
            <person name="Wang H."/>
            <person name="Guo Y."/>
        </authorList>
    </citation>
    <scope>NUCLEOTIDE SEQUENCE [LARGE SCALE GENOMIC DNA]</scope>
    <source>
        <strain evidence="1 2">R39</strain>
    </source>
</reference>
<protein>
    <recommendedName>
        <fullName evidence="3">Immunity protein CdiI</fullName>
    </recommendedName>
</protein>
<sequence>MFSRKELAEKYLAGLGATLDDVCTLDRFVELMEVLCSNNKSVFLFKLDGERTAKKYTFVMSFSEPGSSIIRIDTDEIADGVLYVLSRLEQLNFLQQQGFQSDK</sequence>
<dbReference type="RefSeq" id="WP_306941730.1">
    <property type="nucleotide sequence ID" value="NZ_CP132976.1"/>
</dbReference>